<name>A0A427XXP6_9TREE</name>
<dbReference type="OrthoDB" id="37537at2759"/>
<dbReference type="GO" id="GO:0016491">
    <property type="term" value="F:oxidoreductase activity"/>
    <property type="evidence" value="ECO:0007669"/>
    <property type="project" value="UniProtKB-KW"/>
</dbReference>
<dbReference type="STRING" id="105984.A0A427XXP6"/>
<feature type="domain" description="NADP-dependent oxidoreductase" evidence="2">
    <location>
        <begin position="1"/>
        <end position="294"/>
    </location>
</feature>
<dbReference type="PANTHER" id="PTHR43625:SF78">
    <property type="entry name" value="PYRIDOXAL REDUCTASE-RELATED"/>
    <property type="match status" value="1"/>
</dbReference>
<comment type="caution">
    <text evidence="3">The sequence shown here is derived from an EMBL/GenBank/DDBJ whole genome shotgun (WGS) entry which is preliminary data.</text>
</comment>
<evidence type="ECO:0000313" key="3">
    <source>
        <dbReference type="EMBL" id="RSH83592.1"/>
    </source>
</evidence>
<sequence>MQLTWTPSPVSDEKAFAAMKAATDAGATAWSSATFYGNPGHQMDNIALIGRFFKKYPEYKDKVSLVIKGGVDESLHPINDLEANRALLKETQELLGADVPISVYLPARLDLAQGKADPVKYMAPFDELRKEGLFGALGVSEVRVETLEKLATAYSLAVVEIEVSLWSYEQEIQDVIAWSTKTGTPVFAYSPLGRGFITRTYKTPEDIPEGSFQRYVPRFQGDAFYHNLKLVDQLDAIAAQRNLTTAQLAIAWVASRGPNVIPIPGSSNPERAQQNVESASIELSPEDTKAIDDMLAQFDLKGGRYPAAASDHLMI</sequence>
<keyword evidence="1" id="KW-0560">Oxidoreductase</keyword>
<evidence type="ECO:0000256" key="1">
    <source>
        <dbReference type="ARBA" id="ARBA00023002"/>
    </source>
</evidence>
<organism evidence="3 4">
    <name type="scientific">Apiotrichum porosum</name>
    <dbReference type="NCBI Taxonomy" id="105984"/>
    <lineage>
        <taxon>Eukaryota</taxon>
        <taxon>Fungi</taxon>
        <taxon>Dikarya</taxon>
        <taxon>Basidiomycota</taxon>
        <taxon>Agaricomycotina</taxon>
        <taxon>Tremellomycetes</taxon>
        <taxon>Trichosporonales</taxon>
        <taxon>Trichosporonaceae</taxon>
        <taxon>Apiotrichum</taxon>
    </lineage>
</organism>
<protein>
    <recommendedName>
        <fullName evidence="2">NADP-dependent oxidoreductase domain-containing protein</fullName>
    </recommendedName>
</protein>
<accession>A0A427XXP6</accession>
<evidence type="ECO:0000313" key="4">
    <source>
        <dbReference type="Proteomes" id="UP000279236"/>
    </source>
</evidence>
<dbReference type="SUPFAM" id="SSF51430">
    <property type="entry name" value="NAD(P)-linked oxidoreductase"/>
    <property type="match status" value="1"/>
</dbReference>
<dbReference type="Proteomes" id="UP000279236">
    <property type="component" value="Unassembled WGS sequence"/>
</dbReference>
<gene>
    <name evidence="3" type="ORF">EHS24_007280</name>
</gene>
<dbReference type="GO" id="GO:0005737">
    <property type="term" value="C:cytoplasm"/>
    <property type="evidence" value="ECO:0007669"/>
    <property type="project" value="TreeGrafter"/>
</dbReference>
<dbReference type="Gene3D" id="3.20.20.100">
    <property type="entry name" value="NADP-dependent oxidoreductase domain"/>
    <property type="match status" value="1"/>
</dbReference>
<dbReference type="InterPro" id="IPR050791">
    <property type="entry name" value="Aldo-Keto_reductase"/>
</dbReference>
<reference evidence="3 4" key="1">
    <citation type="submission" date="2018-11" db="EMBL/GenBank/DDBJ databases">
        <title>Genome sequence of Apiotrichum porosum DSM 27194.</title>
        <authorList>
            <person name="Aliyu H."/>
            <person name="Gorte O."/>
            <person name="Ochsenreither K."/>
        </authorList>
    </citation>
    <scope>NUCLEOTIDE SEQUENCE [LARGE SCALE GENOMIC DNA]</scope>
    <source>
        <strain evidence="3 4">DSM 27194</strain>
    </source>
</reference>
<dbReference type="PANTHER" id="PTHR43625">
    <property type="entry name" value="AFLATOXIN B1 ALDEHYDE REDUCTASE"/>
    <property type="match status" value="1"/>
</dbReference>
<dbReference type="CDD" id="cd19077">
    <property type="entry name" value="AKR_AKR8A1-2"/>
    <property type="match status" value="1"/>
</dbReference>
<evidence type="ECO:0000259" key="2">
    <source>
        <dbReference type="Pfam" id="PF00248"/>
    </source>
</evidence>
<keyword evidence="4" id="KW-1185">Reference proteome</keyword>
<dbReference type="AlphaFoldDB" id="A0A427XXP6"/>
<dbReference type="RefSeq" id="XP_028477544.1">
    <property type="nucleotide sequence ID" value="XM_028622652.1"/>
</dbReference>
<proteinExistence type="predicted"/>
<dbReference type="InterPro" id="IPR036812">
    <property type="entry name" value="NAD(P)_OxRdtase_dom_sf"/>
</dbReference>
<dbReference type="EMBL" id="RSCE01000004">
    <property type="protein sequence ID" value="RSH83592.1"/>
    <property type="molecule type" value="Genomic_DNA"/>
</dbReference>
<dbReference type="InterPro" id="IPR023210">
    <property type="entry name" value="NADP_OxRdtase_dom"/>
</dbReference>
<dbReference type="Pfam" id="PF00248">
    <property type="entry name" value="Aldo_ket_red"/>
    <property type="match status" value="1"/>
</dbReference>
<dbReference type="GeneID" id="39591823"/>